<dbReference type="PROSITE" id="PS50110">
    <property type="entry name" value="RESPONSE_REGULATORY"/>
    <property type="match status" value="1"/>
</dbReference>
<dbReference type="CDD" id="cd01949">
    <property type="entry name" value="GGDEF"/>
    <property type="match status" value="1"/>
</dbReference>
<gene>
    <name evidence="6" type="ORF">FJZ47_10640</name>
</gene>
<evidence type="ECO:0000259" key="5">
    <source>
        <dbReference type="PROSITE" id="PS50887"/>
    </source>
</evidence>
<dbReference type="EMBL" id="VGLS01000284">
    <property type="protein sequence ID" value="MBM3224247.1"/>
    <property type="molecule type" value="Genomic_DNA"/>
</dbReference>
<proteinExistence type="predicted"/>
<evidence type="ECO:0000256" key="3">
    <source>
        <dbReference type="PROSITE-ProRule" id="PRU00169"/>
    </source>
</evidence>
<comment type="caution">
    <text evidence="3">Lacks conserved residue(s) required for the propagation of feature annotation.</text>
</comment>
<dbReference type="Gene3D" id="3.30.70.270">
    <property type="match status" value="1"/>
</dbReference>
<dbReference type="AlphaFoldDB" id="A0A938B0W7"/>
<dbReference type="Proteomes" id="UP000712673">
    <property type="component" value="Unassembled WGS sequence"/>
</dbReference>
<dbReference type="InterPro" id="IPR043128">
    <property type="entry name" value="Rev_trsase/Diguanyl_cyclase"/>
</dbReference>
<reference evidence="6" key="1">
    <citation type="submission" date="2019-03" db="EMBL/GenBank/DDBJ databases">
        <title>Lake Tanganyika Metagenome-Assembled Genomes (MAGs).</title>
        <authorList>
            <person name="Tran P."/>
        </authorList>
    </citation>
    <scope>NUCLEOTIDE SEQUENCE</scope>
    <source>
        <strain evidence="6">K_DeepCast_65m_m2_066</strain>
    </source>
</reference>
<feature type="domain" description="GGDEF" evidence="5">
    <location>
        <begin position="169"/>
        <end position="296"/>
    </location>
</feature>
<sequence length="296" mass="32816">MMEQSPLVILLIEENPIAAFRMQELLMAAQVAPRQMTWVTRLSQALQHLDGASCDLILLALPLADTPGMEALTTLQAHTPQIPIVVLLDADDEARTAQAIATGAQDSVVKGSVQGETMKRILRYALERHQLLQELRSMALGDELTGLYNRHGFFTLGQQQVRHARRQGQGLWLFLIALDDLQSMHDTDAWDHVLLEATDLLHEGFRQSDILARVEEHTFAVLATAVSQTTAAICMQRLQKQVQARNSQAASPAPLLFSIGSAYYDPTSPCTLDILLSRAEASLLMDKRTKARQQCL</sequence>
<evidence type="ECO:0000256" key="2">
    <source>
        <dbReference type="ARBA" id="ARBA00034247"/>
    </source>
</evidence>
<name>A0A938B0W7_UNCTE</name>
<dbReference type="PANTHER" id="PTHR45138">
    <property type="entry name" value="REGULATORY COMPONENTS OF SENSORY TRANSDUCTION SYSTEM"/>
    <property type="match status" value="1"/>
</dbReference>
<evidence type="ECO:0000256" key="1">
    <source>
        <dbReference type="ARBA" id="ARBA00012528"/>
    </source>
</evidence>
<dbReference type="InterPro" id="IPR001789">
    <property type="entry name" value="Sig_transdc_resp-reg_receiver"/>
</dbReference>
<feature type="domain" description="Response regulatory" evidence="4">
    <location>
        <begin position="8"/>
        <end position="125"/>
    </location>
</feature>
<dbReference type="PROSITE" id="PS50887">
    <property type="entry name" value="GGDEF"/>
    <property type="match status" value="1"/>
</dbReference>
<dbReference type="SUPFAM" id="SSF55073">
    <property type="entry name" value="Nucleotide cyclase"/>
    <property type="match status" value="1"/>
</dbReference>
<evidence type="ECO:0000259" key="4">
    <source>
        <dbReference type="PROSITE" id="PS50110"/>
    </source>
</evidence>
<dbReference type="InterPro" id="IPR050469">
    <property type="entry name" value="Diguanylate_Cyclase"/>
</dbReference>
<evidence type="ECO:0000313" key="6">
    <source>
        <dbReference type="EMBL" id="MBM3224247.1"/>
    </source>
</evidence>
<protein>
    <recommendedName>
        <fullName evidence="1">diguanylate cyclase</fullName>
        <ecNumber evidence="1">2.7.7.65</ecNumber>
    </recommendedName>
</protein>
<dbReference type="SMART" id="SM00267">
    <property type="entry name" value="GGDEF"/>
    <property type="match status" value="1"/>
</dbReference>
<comment type="caution">
    <text evidence="6">The sequence shown here is derived from an EMBL/GenBank/DDBJ whole genome shotgun (WGS) entry which is preliminary data.</text>
</comment>
<accession>A0A938B0W7</accession>
<organism evidence="6 7">
    <name type="scientific">Tectimicrobiota bacterium</name>
    <dbReference type="NCBI Taxonomy" id="2528274"/>
    <lineage>
        <taxon>Bacteria</taxon>
        <taxon>Pseudomonadati</taxon>
        <taxon>Nitrospinota/Tectimicrobiota group</taxon>
        <taxon>Candidatus Tectimicrobiota</taxon>
    </lineage>
</organism>
<dbReference type="SUPFAM" id="SSF52172">
    <property type="entry name" value="CheY-like"/>
    <property type="match status" value="1"/>
</dbReference>
<dbReference type="Pfam" id="PF00072">
    <property type="entry name" value="Response_reg"/>
    <property type="match status" value="1"/>
</dbReference>
<dbReference type="InterPro" id="IPR011006">
    <property type="entry name" value="CheY-like_superfamily"/>
</dbReference>
<dbReference type="EC" id="2.7.7.65" evidence="1"/>
<dbReference type="Gene3D" id="3.40.50.2300">
    <property type="match status" value="1"/>
</dbReference>
<dbReference type="Pfam" id="PF00990">
    <property type="entry name" value="GGDEF"/>
    <property type="match status" value="1"/>
</dbReference>
<dbReference type="GO" id="GO:0052621">
    <property type="term" value="F:diguanylate cyclase activity"/>
    <property type="evidence" value="ECO:0007669"/>
    <property type="project" value="UniProtKB-EC"/>
</dbReference>
<dbReference type="InterPro" id="IPR000160">
    <property type="entry name" value="GGDEF_dom"/>
</dbReference>
<comment type="catalytic activity">
    <reaction evidence="2">
        <text>2 GTP = 3',3'-c-di-GMP + 2 diphosphate</text>
        <dbReference type="Rhea" id="RHEA:24898"/>
        <dbReference type="ChEBI" id="CHEBI:33019"/>
        <dbReference type="ChEBI" id="CHEBI:37565"/>
        <dbReference type="ChEBI" id="CHEBI:58805"/>
        <dbReference type="EC" id="2.7.7.65"/>
    </reaction>
</comment>
<dbReference type="InterPro" id="IPR029787">
    <property type="entry name" value="Nucleotide_cyclase"/>
</dbReference>
<dbReference type="NCBIfam" id="TIGR00254">
    <property type="entry name" value="GGDEF"/>
    <property type="match status" value="1"/>
</dbReference>
<dbReference type="GO" id="GO:0000160">
    <property type="term" value="P:phosphorelay signal transduction system"/>
    <property type="evidence" value="ECO:0007669"/>
    <property type="project" value="InterPro"/>
</dbReference>
<dbReference type="PANTHER" id="PTHR45138:SF9">
    <property type="entry name" value="DIGUANYLATE CYCLASE DGCM-RELATED"/>
    <property type="match status" value="1"/>
</dbReference>
<evidence type="ECO:0000313" key="7">
    <source>
        <dbReference type="Proteomes" id="UP000712673"/>
    </source>
</evidence>
<dbReference type="CDD" id="cd00156">
    <property type="entry name" value="REC"/>
    <property type="match status" value="1"/>
</dbReference>
<dbReference type="SMART" id="SM00448">
    <property type="entry name" value="REC"/>
    <property type="match status" value="1"/>
</dbReference>